<gene>
    <name evidence="9" type="primary">hemH</name>
    <name evidence="7" type="synonym">cpfC</name>
    <name evidence="9" type="ORF">FEAC_08080</name>
</gene>
<protein>
    <recommendedName>
        <fullName evidence="7">Coproporphyrin III ferrochelatase</fullName>
        <ecNumber evidence="7">4.99.1.9</ecNumber>
    </recommendedName>
</protein>
<comment type="subcellular location">
    <subcellularLocation>
        <location evidence="7">Cytoplasm</location>
    </subcellularLocation>
</comment>
<feature type="binding site" evidence="7">
    <location>
        <position position="261"/>
    </location>
    <ligand>
        <name>Fe(2+)</name>
        <dbReference type="ChEBI" id="CHEBI:29033"/>
    </ligand>
</feature>
<dbReference type="CDD" id="cd00419">
    <property type="entry name" value="Ferrochelatase_C"/>
    <property type="match status" value="1"/>
</dbReference>
<evidence type="ECO:0000313" key="9">
    <source>
        <dbReference type="EMBL" id="KJE77374.1"/>
    </source>
</evidence>
<dbReference type="RefSeq" id="WP_035388760.1">
    <property type="nucleotide sequence ID" value="NZ_JQKF01000004.1"/>
</dbReference>
<comment type="caution">
    <text evidence="7">Lacks conserved residue(s) required for the propagation of feature annotation.</text>
</comment>
<dbReference type="GO" id="GO:0004325">
    <property type="term" value="F:ferrochelatase activity"/>
    <property type="evidence" value="ECO:0007669"/>
    <property type="project" value="UniProtKB-UniRule"/>
</dbReference>
<dbReference type="UniPathway" id="UPA00252"/>
<dbReference type="PANTHER" id="PTHR11108">
    <property type="entry name" value="FERROCHELATASE"/>
    <property type="match status" value="1"/>
</dbReference>
<feature type="binding site" evidence="7">
    <location>
        <position position="54"/>
    </location>
    <ligand>
        <name>Fe-coproporphyrin III</name>
        <dbReference type="ChEBI" id="CHEBI:68438"/>
    </ligand>
</feature>
<evidence type="ECO:0000256" key="6">
    <source>
        <dbReference type="ARBA" id="ARBA00024536"/>
    </source>
</evidence>
<dbReference type="HAMAP" id="MF_00323">
    <property type="entry name" value="Ferrochelatase"/>
    <property type="match status" value="1"/>
</dbReference>
<evidence type="ECO:0000256" key="8">
    <source>
        <dbReference type="RuleBase" id="RU004185"/>
    </source>
</evidence>
<dbReference type="Proteomes" id="UP000032336">
    <property type="component" value="Unassembled WGS sequence"/>
</dbReference>
<keyword evidence="3 7" id="KW-0350">Heme biosynthesis</keyword>
<keyword evidence="4 7" id="KW-0456">Lyase</keyword>
<dbReference type="STRING" id="1121877.FEAC_08080"/>
<dbReference type="GO" id="GO:0006783">
    <property type="term" value="P:heme biosynthetic process"/>
    <property type="evidence" value="ECO:0007669"/>
    <property type="project" value="UniProtKB-UniRule"/>
</dbReference>
<comment type="caution">
    <text evidence="9">The sequence shown here is derived from an EMBL/GenBank/DDBJ whole genome shotgun (WGS) entry which is preliminary data.</text>
</comment>
<comment type="catalytic activity">
    <reaction evidence="6">
        <text>Fe-coproporphyrin III + 2 H(+) = coproporphyrin III + Fe(2+)</text>
        <dbReference type="Rhea" id="RHEA:49572"/>
        <dbReference type="ChEBI" id="CHEBI:15378"/>
        <dbReference type="ChEBI" id="CHEBI:29033"/>
        <dbReference type="ChEBI" id="CHEBI:68438"/>
        <dbReference type="ChEBI" id="CHEBI:131725"/>
        <dbReference type="EC" id="4.99.1.9"/>
    </reaction>
    <physiologicalReaction direction="right-to-left" evidence="6">
        <dbReference type="Rhea" id="RHEA:49574"/>
    </physiologicalReaction>
</comment>
<comment type="function">
    <text evidence="7">Involved in coproporphyrin-dependent heme b biosynthesis. Catalyzes the insertion of ferrous iron into coproporphyrin III to form Fe-coproporphyrin III.</text>
</comment>
<keyword evidence="10" id="KW-1185">Reference proteome</keyword>
<comment type="similarity">
    <text evidence="7 8">Belongs to the ferrochelatase family.</text>
</comment>
<evidence type="ECO:0000313" key="10">
    <source>
        <dbReference type="Proteomes" id="UP000032336"/>
    </source>
</evidence>
<evidence type="ECO:0000256" key="2">
    <source>
        <dbReference type="ARBA" id="ARBA00023004"/>
    </source>
</evidence>
<keyword evidence="7" id="KW-0963">Cytoplasm</keyword>
<dbReference type="Pfam" id="PF00762">
    <property type="entry name" value="Ferrochelatase"/>
    <property type="match status" value="1"/>
</dbReference>
<dbReference type="EC" id="4.99.1.9" evidence="7"/>
<feature type="binding site" evidence="7">
    <location>
        <position position="123"/>
    </location>
    <ligand>
        <name>Fe-coproporphyrin III</name>
        <dbReference type="ChEBI" id="CHEBI:68438"/>
    </ligand>
</feature>
<dbReference type="CDD" id="cd03411">
    <property type="entry name" value="Ferrochelatase_N"/>
    <property type="match status" value="1"/>
</dbReference>
<dbReference type="PATRIC" id="fig|1121877.4.peg.862"/>
<dbReference type="OrthoDB" id="9776380at2"/>
<keyword evidence="5 7" id="KW-0627">Porphyrin biosynthesis</keyword>
<dbReference type="GO" id="GO:0005737">
    <property type="term" value="C:cytoplasm"/>
    <property type="evidence" value="ECO:0007669"/>
    <property type="project" value="UniProtKB-SubCell"/>
</dbReference>
<dbReference type="AlphaFoldDB" id="A0A0D8FWQ5"/>
<reference evidence="9 10" key="1">
    <citation type="submission" date="2015-01" db="EMBL/GenBank/DDBJ databases">
        <title>Draft genome of the acidophilic iron oxidizer Ferrimicrobium acidiphilum strain T23.</title>
        <authorList>
            <person name="Poehlein A."/>
            <person name="Eisen S."/>
            <person name="Schloemann M."/>
            <person name="Johnson B.D."/>
            <person name="Daniel R."/>
            <person name="Muehling M."/>
        </authorList>
    </citation>
    <scope>NUCLEOTIDE SEQUENCE [LARGE SCALE GENOMIC DNA]</scope>
    <source>
        <strain evidence="9 10">T23</strain>
    </source>
</reference>
<comment type="pathway">
    <text evidence="1 7">Porphyrin-containing compound metabolism; protoheme biosynthesis.</text>
</comment>
<evidence type="ECO:0000256" key="7">
    <source>
        <dbReference type="HAMAP-Rule" id="MF_00323"/>
    </source>
</evidence>
<keyword evidence="2 7" id="KW-0408">Iron</keyword>
<dbReference type="eggNOG" id="COG0276">
    <property type="taxonomic scope" value="Bacteria"/>
</dbReference>
<feature type="binding site" evidence="7">
    <location>
        <position position="178"/>
    </location>
    <ligand>
        <name>Fe(2+)</name>
        <dbReference type="ChEBI" id="CHEBI:29033"/>
    </ligand>
</feature>
<dbReference type="NCBIfam" id="TIGR00109">
    <property type="entry name" value="hemH"/>
    <property type="match status" value="1"/>
</dbReference>
<dbReference type="InterPro" id="IPR033659">
    <property type="entry name" value="Ferrochelatase_N"/>
</dbReference>
<dbReference type="SUPFAM" id="SSF53800">
    <property type="entry name" value="Chelatase"/>
    <property type="match status" value="1"/>
</dbReference>
<dbReference type="PANTHER" id="PTHR11108:SF1">
    <property type="entry name" value="FERROCHELATASE, MITOCHONDRIAL"/>
    <property type="match status" value="1"/>
</dbReference>
<dbReference type="InterPro" id="IPR033644">
    <property type="entry name" value="Ferrochelatase_C"/>
</dbReference>
<dbReference type="Gene3D" id="3.40.50.1400">
    <property type="match status" value="2"/>
</dbReference>
<dbReference type="GeneID" id="78372099"/>
<evidence type="ECO:0000256" key="4">
    <source>
        <dbReference type="ARBA" id="ARBA00023239"/>
    </source>
</evidence>
<keyword evidence="7" id="KW-0479">Metal-binding</keyword>
<organism evidence="9 10">
    <name type="scientific">Ferrimicrobium acidiphilum DSM 19497</name>
    <dbReference type="NCBI Taxonomy" id="1121877"/>
    <lineage>
        <taxon>Bacteria</taxon>
        <taxon>Bacillati</taxon>
        <taxon>Actinomycetota</taxon>
        <taxon>Acidimicrobiia</taxon>
        <taxon>Acidimicrobiales</taxon>
        <taxon>Acidimicrobiaceae</taxon>
        <taxon>Ferrimicrobium</taxon>
    </lineage>
</organism>
<evidence type="ECO:0000256" key="1">
    <source>
        <dbReference type="ARBA" id="ARBA00004744"/>
    </source>
</evidence>
<dbReference type="GO" id="GO:0046872">
    <property type="term" value="F:metal ion binding"/>
    <property type="evidence" value="ECO:0007669"/>
    <property type="project" value="UniProtKB-KW"/>
</dbReference>
<name>A0A0D8FWQ5_9ACTN</name>
<evidence type="ECO:0000256" key="3">
    <source>
        <dbReference type="ARBA" id="ARBA00023133"/>
    </source>
</evidence>
<dbReference type="InterPro" id="IPR001015">
    <property type="entry name" value="Ferrochelatase"/>
</dbReference>
<proteinExistence type="inferred from homology"/>
<evidence type="ECO:0000256" key="5">
    <source>
        <dbReference type="ARBA" id="ARBA00023244"/>
    </source>
</evidence>
<dbReference type="EMBL" id="JXUW01000005">
    <property type="protein sequence ID" value="KJE77374.1"/>
    <property type="molecule type" value="Genomic_DNA"/>
</dbReference>
<accession>A0A0D8FWQ5</accession>
<sequence length="337" mass="36745">MARPERGILWQSFGSPEGPDDVWPFLQNVTRGRGVPEARLRLVADQYLATGGSSPLNALNRDLIRRLGDSLGERGVELPIYFGNRNWHPYLADTVDEMARDGIQEALIIPSSAYSSYSGCRQYREDLIGCQVTFDTQTLKPFSQHPLFMAAEASVVASYLATRPPIDASTTAIFATAHSIPTATADSCDYQRQLGSVCEVLRALLPSDAPIELAYQSRSGDPRTPWLTPDIADAIHASFEANPNLRRVIVIPIGFISDHQEVLYDLDILARNAAQSHGLGFDRLPTVGGTSEFIEMLTELVLVWNSGGDPNSEIPGAEHLCHDGCCLSGAPPIPTSR</sequence>